<dbReference type="AlphaFoldDB" id="J7G159"/>
<evidence type="ECO:0000256" key="1">
    <source>
        <dbReference type="ARBA" id="ARBA00004229"/>
    </source>
</evidence>
<evidence type="ECO:0000256" key="2">
    <source>
        <dbReference type="ARBA" id="ARBA00005290"/>
    </source>
</evidence>
<dbReference type="CDD" id="cd17872">
    <property type="entry name" value="GPN3"/>
    <property type="match status" value="1"/>
</dbReference>
<gene>
    <name evidence="8" type="primary">fet5</name>
    <name evidence="8" type="ORF">CMESO_24</name>
</gene>
<comment type="subunit">
    <text evidence="7">Binds to RNA polymerase II (RNAPII).</text>
</comment>
<proteinExistence type="inferred from homology"/>
<accession>J7G159</accession>
<dbReference type="InterPro" id="IPR027417">
    <property type="entry name" value="P-loop_NTPase"/>
</dbReference>
<dbReference type="InterPro" id="IPR030228">
    <property type="entry name" value="Gpn3"/>
</dbReference>
<keyword evidence="6 7" id="KW-0342">GTP-binding</keyword>
<evidence type="ECO:0000313" key="8">
    <source>
        <dbReference type="EMBL" id="AFP65227.1"/>
    </source>
</evidence>
<dbReference type="InterPro" id="IPR004130">
    <property type="entry name" value="Gpn"/>
</dbReference>
<evidence type="ECO:0000256" key="7">
    <source>
        <dbReference type="RuleBase" id="RU365059"/>
    </source>
</evidence>
<comment type="function">
    <text evidence="7">Small GTPase required for proper nuclear import of RNA polymerase II and III (RNAPII and RNAPIII). May act at an RNAP assembly step prior to nuclear import.</text>
</comment>
<keyword evidence="8" id="KW-0542">Nucleomorph</keyword>
<sequence length="253" mass="29107">MTKTGQIVMGPAGCGKSTYCLEIYKNTVHGNGSMKVINLDPSIENIEYPDSVDIRNLIKIEDVMEEFLLGPNGALIFCLEYLMDNLSWFEKELSFSLEKDLIFDLPGQIELYTHCGLIRDFIEYLKKTTDLRIIGLFFLDCQFIGDLGKFFGGSITALSCMLSLEIPHFNILSKMDLVKHIPYAILEKFLFPGAFVFFNELEEIVNSKYKMLTKSLINLLEDFSMIQFFPLDLTQPDSIRNLFQFLNFNIENY</sequence>
<keyword evidence="4 7" id="KW-0547">Nucleotide-binding</keyword>
<keyword evidence="5 7" id="KW-0378">Hydrolase</keyword>
<dbReference type="Proteomes" id="UP000243348">
    <property type="component" value="Nucleomorph 1"/>
</dbReference>
<evidence type="ECO:0000313" key="9">
    <source>
        <dbReference type="Proteomes" id="UP000243348"/>
    </source>
</evidence>
<comment type="similarity">
    <text evidence="2 7">Belongs to the GPN-loop GTPase family.</text>
</comment>
<reference evidence="8 9" key="1">
    <citation type="journal article" date="2012" name="Genome Biol. Evol.">
        <title>Nucleomorph genome sequence of the cryptophyte alga Chroomonas mesostigmatica CCMP1168 reveals lineage-specific gene loss and genome complexity.</title>
        <authorList>
            <person name="Moore C.E."/>
            <person name="Curtis B."/>
            <person name="Mills T."/>
            <person name="Tanifuji G."/>
            <person name="Archibald J.M."/>
        </authorList>
    </citation>
    <scope>NUCLEOTIDE SEQUENCE [LARGE SCALE GENOMIC DNA]</scope>
    <source>
        <strain evidence="8 9">CCMP1168</strain>
    </source>
</reference>
<dbReference type="Pfam" id="PF03029">
    <property type="entry name" value="ATP_bind_1"/>
    <property type="match status" value="1"/>
</dbReference>
<comment type="subcellular location">
    <subcellularLocation>
        <location evidence="1">Plastid</location>
        <location evidence="1">Chloroplast</location>
    </subcellularLocation>
</comment>
<protein>
    <recommendedName>
        <fullName evidence="3 7">GPN-loop GTPase 3</fullName>
    </recommendedName>
</protein>
<dbReference type="PANTHER" id="PTHR21231">
    <property type="entry name" value="XPA-BINDING PROTEIN 1-RELATED"/>
    <property type="match status" value="1"/>
</dbReference>
<dbReference type="SUPFAM" id="SSF52540">
    <property type="entry name" value="P-loop containing nucleoside triphosphate hydrolases"/>
    <property type="match status" value="1"/>
</dbReference>
<organism evidence="8 9">
    <name type="scientific">Chroomonas mesostigmatica CCMP1168</name>
    <dbReference type="NCBI Taxonomy" id="1195612"/>
    <lineage>
        <taxon>Eukaryota</taxon>
        <taxon>Cryptophyceae</taxon>
        <taxon>Pyrenomonadales</taxon>
        <taxon>Chroomonadaceae</taxon>
        <taxon>Chroomonas</taxon>
    </lineage>
</organism>
<evidence type="ECO:0000256" key="6">
    <source>
        <dbReference type="ARBA" id="ARBA00023134"/>
    </source>
</evidence>
<dbReference type="GO" id="GO:0003924">
    <property type="term" value="F:GTPase activity"/>
    <property type="evidence" value="ECO:0007669"/>
    <property type="project" value="TreeGrafter"/>
</dbReference>
<dbReference type="Gene3D" id="3.40.50.300">
    <property type="entry name" value="P-loop containing nucleotide triphosphate hydrolases"/>
    <property type="match status" value="1"/>
</dbReference>
<name>J7G159_9CRYP</name>
<dbReference type="GO" id="GO:0005525">
    <property type="term" value="F:GTP binding"/>
    <property type="evidence" value="ECO:0007669"/>
    <property type="project" value="UniProtKB-KW"/>
</dbReference>
<dbReference type="PANTHER" id="PTHR21231:SF7">
    <property type="entry name" value="GPN-LOOP GTPASE 3"/>
    <property type="match status" value="1"/>
</dbReference>
<evidence type="ECO:0000256" key="3">
    <source>
        <dbReference type="ARBA" id="ARBA00014587"/>
    </source>
</evidence>
<geneLocation type="nucleomorph" evidence="8"/>
<dbReference type="EMBL" id="CP003680">
    <property type="protein sequence ID" value="AFP65227.1"/>
    <property type="molecule type" value="Genomic_DNA"/>
</dbReference>
<evidence type="ECO:0000256" key="5">
    <source>
        <dbReference type="ARBA" id="ARBA00022801"/>
    </source>
</evidence>
<dbReference type="GO" id="GO:0009507">
    <property type="term" value="C:chloroplast"/>
    <property type="evidence" value="ECO:0007669"/>
    <property type="project" value="UniProtKB-SubCell"/>
</dbReference>
<evidence type="ECO:0000256" key="4">
    <source>
        <dbReference type="ARBA" id="ARBA00022741"/>
    </source>
</evidence>